<reference evidence="9 10" key="1">
    <citation type="submission" date="2020-06" db="EMBL/GenBank/DDBJ databases">
        <authorList>
            <person name="Li R."/>
            <person name="Bekaert M."/>
        </authorList>
    </citation>
    <scope>NUCLEOTIDE SEQUENCE [LARGE SCALE GENOMIC DNA]</scope>
    <source>
        <strain evidence="10">wild</strain>
    </source>
</reference>
<dbReference type="GO" id="GO:0000981">
    <property type="term" value="F:DNA-binding transcription factor activity, RNA polymerase II-specific"/>
    <property type="evidence" value="ECO:0007669"/>
    <property type="project" value="TreeGrafter"/>
</dbReference>
<keyword evidence="10" id="KW-1185">Reference proteome</keyword>
<evidence type="ECO:0000256" key="6">
    <source>
        <dbReference type="RuleBase" id="RU000682"/>
    </source>
</evidence>
<evidence type="ECO:0000256" key="7">
    <source>
        <dbReference type="SAM" id="MobiDB-lite"/>
    </source>
</evidence>
<dbReference type="CDD" id="cd00086">
    <property type="entry name" value="homeodomain"/>
    <property type="match status" value="1"/>
</dbReference>
<evidence type="ECO:0000256" key="2">
    <source>
        <dbReference type="ARBA" id="ARBA00023125"/>
    </source>
</evidence>
<organism evidence="9 10">
    <name type="scientific">Mytilus coruscus</name>
    <name type="common">Sea mussel</name>
    <dbReference type="NCBI Taxonomy" id="42192"/>
    <lineage>
        <taxon>Eukaryota</taxon>
        <taxon>Metazoa</taxon>
        <taxon>Spiralia</taxon>
        <taxon>Lophotrochozoa</taxon>
        <taxon>Mollusca</taxon>
        <taxon>Bivalvia</taxon>
        <taxon>Autobranchia</taxon>
        <taxon>Pteriomorphia</taxon>
        <taxon>Mytilida</taxon>
        <taxon>Mytiloidea</taxon>
        <taxon>Mytilidae</taxon>
        <taxon>Mytilinae</taxon>
        <taxon>Mytilus</taxon>
    </lineage>
</organism>
<sequence length="253" mass="28950">MPAIVTDHSISKIMGFDSDQPKKRQRRNRTMFSNATIVLLEKAFIENKYPDIKERITLAKQINEEEARVQVWFQNRRARHRRSRRRPSTNSDSPRSGTSSSPKSSPSPPPTGPLKHATWLQLPTVQQQQQFLCINSGLDIVKEVAILHEDRSPDSTSYKDIKDMFSYPPPPISPLPRTPTRTKVQRQRFSLWSPLPSLPEVSPMPIQPTTIESTDILRLPLTTPKSSFSIADLSESEVRSADDRFCFTYQFSM</sequence>
<dbReference type="PANTHER" id="PTHR46123">
    <property type="entry name" value="MIX-TYPE HOMEOBOX GENE 1-RELATED"/>
    <property type="match status" value="1"/>
</dbReference>
<name>A0A6J7ZYC1_MYTCO</name>
<feature type="compositionally biased region" description="Basic residues" evidence="7">
    <location>
        <begin position="77"/>
        <end position="87"/>
    </location>
</feature>
<dbReference type="SMART" id="SM00389">
    <property type="entry name" value="HOX"/>
    <property type="match status" value="1"/>
</dbReference>
<accession>A0A6J7ZYC1</accession>
<dbReference type="Gene3D" id="1.10.10.60">
    <property type="entry name" value="Homeodomain-like"/>
    <property type="match status" value="1"/>
</dbReference>
<evidence type="ECO:0000259" key="8">
    <source>
        <dbReference type="PROSITE" id="PS50071"/>
    </source>
</evidence>
<proteinExistence type="predicted"/>
<feature type="domain" description="Homeobox" evidence="8">
    <location>
        <begin position="23"/>
        <end position="83"/>
    </location>
</feature>
<dbReference type="Proteomes" id="UP000507470">
    <property type="component" value="Unassembled WGS sequence"/>
</dbReference>
<evidence type="ECO:0000256" key="3">
    <source>
        <dbReference type="ARBA" id="ARBA00023155"/>
    </source>
</evidence>
<protein>
    <submittedName>
        <fullName evidence="9">RAX</fullName>
    </submittedName>
</protein>
<dbReference type="InterPro" id="IPR001356">
    <property type="entry name" value="HD"/>
</dbReference>
<keyword evidence="2 5" id="KW-0238">DNA-binding</keyword>
<feature type="compositionally biased region" description="Low complexity" evidence="7">
    <location>
        <begin position="88"/>
        <end position="104"/>
    </location>
</feature>
<dbReference type="InterPro" id="IPR009057">
    <property type="entry name" value="Homeodomain-like_sf"/>
</dbReference>
<evidence type="ECO:0000256" key="1">
    <source>
        <dbReference type="ARBA" id="ARBA00004123"/>
    </source>
</evidence>
<evidence type="ECO:0000313" key="9">
    <source>
        <dbReference type="EMBL" id="CAC5359369.1"/>
    </source>
</evidence>
<dbReference type="OrthoDB" id="6125006at2759"/>
<comment type="subcellular location">
    <subcellularLocation>
        <location evidence="1 5 6">Nucleus</location>
    </subcellularLocation>
</comment>
<feature type="DNA-binding region" description="Homeobox" evidence="5">
    <location>
        <begin position="25"/>
        <end position="84"/>
    </location>
</feature>
<feature type="region of interest" description="Disordered" evidence="7">
    <location>
        <begin position="77"/>
        <end position="116"/>
    </location>
</feature>
<evidence type="ECO:0000313" key="10">
    <source>
        <dbReference type="Proteomes" id="UP000507470"/>
    </source>
</evidence>
<feature type="region of interest" description="Disordered" evidence="7">
    <location>
        <begin position="1"/>
        <end position="29"/>
    </location>
</feature>
<dbReference type="AlphaFoldDB" id="A0A6J7ZYC1"/>
<dbReference type="GO" id="GO:0000977">
    <property type="term" value="F:RNA polymerase II transcription regulatory region sequence-specific DNA binding"/>
    <property type="evidence" value="ECO:0007669"/>
    <property type="project" value="TreeGrafter"/>
</dbReference>
<keyword evidence="3 5" id="KW-0371">Homeobox</keyword>
<dbReference type="EMBL" id="CACVKT020000470">
    <property type="protein sequence ID" value="CAC5359369.1"/>
    <property type="molecule type" value="Genomic_DNA"/>
</dbReference>
<dbReference type="InterPro" id="IPR051306">
    <property type="entry name" value="Homeobox_regulator"/>
</dbReference>
<dbReference type="PANTHER" id="PTHR46123:SF4">
    <property type="entry name" value="MIX-TYPE HOMEOBOX GENE 1-RELATED"/>
    <property type="match status" value="1"/>
</dbReference>
<dbReference type="Pfam" id="PF00046">
    <property type="entry name" value="Homeodomain"/>
    <property type="match status" value="1"/>
</dbReference>
<dbReference type="PROSITE" id="PS50071">
    <property type="entry name" value="HOMEOBOX_2"/>
    <property type="match status" value="1"/>
</dbReference>
<evidence type="ECO:0000256" key="5">
    <source>
        <dbReference type="PROSITE-ProRule" id="PRU00108"/>
    </source>
</evidence>
<dbReference type="GO" id="GO:0005634">
    <property type="term" value="C:nucleus"/>
    <property type="evidence" value="ECO:0007669"/>
    <property type="project" value="UniProtKB-SubCell"/>
</dbReference>
<gene>
    <name evidence="9" type="ORF">MCOR_2256</name>
</gene>
<evidence type="ECO:0000256" key="4">
    <source>
        <dbReference type="ARBA" id="ARBA00023242"/>
    </source>
</evidence>
<dbReference type="SUPFAM" id="SSF46689">
    <property type="entry name" value="Homeodomain-like"/>
    <property type="match status" value="1"/>
</dbReference>
<keyword evidence="4 5" id="KW-0539">Nucleus</keyword>